<accession>A0ABZ0Z4T2</accession>
<keyword evidence="2" id="KW-1185">Reference proteome</keyword>
<dbReference type="Proteomes" id="UP001346559">
    <property type="component" value="Segment"/>
</dbReference>
<name>A0ABZ0Z4T2_9CAUD</name>
<dbReference type="EMBL" id="OR769218">
    <property type="protein sequence ID" value="WQJ54215.1"/>
    <property type="molecule type" value="Genomic_DNA"/>
</dbReference>
<organism evidence="1 2">
    <name type="scientific">phage Lak_Megaphage_RVC_AP1_GC26</name>
    <dbReference type="NCBI Taxonomy" id="3109224"/>
    <lineage>
        <taxon>Viruses</taxon>
        <taxon>Duplodnaviria</taxon>
        <taxon>Heunggongvirae</taxon>
        <taxon>Uroviricota</taxon>
        <taxon>Caudoviricetes</taxon>
        <taxon>Caudoviricetes code 15 clade</taxon>
    </lineage>
</organism>
<protein>
    <submittedName>
        <fullName evidence="1">Uncharacterized protein</fullName>
    </submittedName>
</protein>
<sequence>MGIFSTLKNLNKKTNSAYNFLKGFNSLLTGDNKTNELEQKVTDSESWVLSSGRFMEQNEIMERFHMGNEYGTGMSSEVFRSGFEDPTRLMFKVEFGDWGCSVLDTETIKNQQKTSLYNNIYYEDYDQFPMGLLDLNFLEFDNTENWSNQEHYNTYNYLMNRNEDARASYIKTFVQGLYEIQRSMPYLFKKITGLEKLTSFEPGKGVRLKDAKITLDCYEGIDLKIRTLLEMYRKAAYDDVWQRWILPDIYRYFKMIIYVFDRRILQTGYKFDKSTGNKTALYSVEQNDFPIYALECSPCEIDIESIWDNEYATAYDEHKDAETKITISVKNVKTFYSNGLMKKIDSLDPNKTDHKPNSNVKNTVNWISDFQSISERNDYTSTNADNHANFRTRWMRRMFMMPSEYTAYFDKEITHKVGDNADYDKLYGTADVYGPQLPDNSWHEANVRDSLYVINSWKDLKKYLKKIIHSRPVLVRDSRNPDRDQFYNDLQRPYEWSYIYDHEQLLYGPDVIKAQLQMKKRIKIMLSHMLRNTYVVGSNAYYNIIDPGIIDTSATKLEPKIQIIGNDASFGLVDPSIQKNLEKPQHTYIHLNENLDKISQNYTELDENLDKPEYDYITPEFNLEHNDMNYISPEMNLDHNDMNYVEPEFNLDKFKQNYIKPEFNLNKPNQTYVEPEFNLDHSIMDYIKPYMNLDKNKHNYVEPEFNLDKSDQNYVSPEMNLEHNDMNYVSPEMNLHKNHHSYVEPEFNLDKADQNYVEPEMNLHKEHHNYVEPEFNLSKTDQNYVSPEMNLDHNDMNYVNPNINDEHNDMNYISPIMNTEHNSMTFVEPQINTEHNSMEYTKPELNTDHNDMNMSNDSTYIDTSKASMNLVTNNINSDHNSMTFIPVSQDISNSSMTLVNNPQTISKEHHNLQPLEGDAIPQVHNQMTTMDMYLSKPTSGLIPTENDTFKSSTLMTNVEITDQTNPTDMIMLNSQKSTPNMDMTTLNQNVSIANMDMTMLISNTSTANGQMLQLIQDSSIANMDMTQLNQNISTVNMDMTHLNMNVSTSDMDFIYPITDTSLPDMILTTPNNDVSISNMDMIHLDINVSTSDMKMTNIDQIVENPSMKMAEVISNPSLSDMDMTRLNIDSSIPNMQMTHTEFVDNNPYMSMTELNANEYKTKMEMSKPLNNESIIDMQMTQNINNSSTANIPFVSNKADNTKPEMLMDKPVINDDIPSTTLFDNITDNNDYKPEMKLVDITDDKKLTEKLKALTSIDVNELDNISTEDMLSLADIIESTYDELRSRLKNMKLQDNKPHIPPHKHMKMQSIKQPKRNTYIVDDIHKFQDVDKAAMDRAWQAKQNANSDNKSTGNSGYAI</sequence>
<proteinExistence type="predicted"/>
<evidence type="ECO:0000313" key="1">
    <source>
        <dbReference type="EMBL" id="WQJ54215.1"/>
    </source>
</evidence>
<evidence type="ECO:0000313" key="2">
    <source>
        <dbReference type="Proteomes" id="UP001346559"/>
    </source>
</evidence>
<reference evidence="1 2" key="1">
    <citation type="submission" date="2023-11" db="EMBL/GenBank/DDBJ databases">
        <authorList>
            <person name="Cook R."/>
            <person name="Crisci M."/>
            <person name="Pye H."/>
            <person name="Adriaenssens E."/>
            <person name="Santini J."/>
        </authorList>
    </citation>
    <scope>NUCLEOTIDE SEQUENCE [LARGE SCALE GENOMIC DNA]</scope>
    <source>
        <strain evidence="1">Lak_Megaphage_RVC_AP1_GC26</strain>
    </source>
</reference>